<sequence length="114" mass="13209">MYISSAKPHDGPLYLTWRVLMEHLYLCIHPSSEINSALLWMWQKISEICMSMLSQSDAVLDTLFKLRYFIPGSGLPIDITTKSSLERSVMAIMYLFKKKTQDVLQMKKFSATRL</sequence>
<dbReference type="EMBL" id="CM055096">
    <property type="protein sequence ID" value="KAJ7554737.1"/>
    <property type="molecule type" value="Genomic_DNA"/>
</dbReference>
<evidence type="ECO:0000313" key="1">
    <source>
        <dbReference type="EMBL" id="KAJ7554737.1"/>
    </source>
</evidence>
<organism evidence="1 2">
    <name type="scientific">Diphasiastrum complanatum</name>
    <name type="common">Issler's clubmoss</name>
    <name type="synonym">Lycopodium complanatum</name>
    <dbReference type="NCBI Taxonomy" id="34168"/>
    <lineage>
        <taxon>Eukaryota</taxon>
        <taxon>Viridiplantae</taxon>
        <taxon>Streptophyta</taxon>
        <taxon>Embryophyta</taxon>
        <taxon>Tracheophyta</taxon>
        <taxon>Lycopodiopsida</taxon>
        <taxon>Lycopodiales</taxon>
        <taxon>Lycopodiaceae</taxon>
        <taxon>Lycopodioideae</taxon>
        <taxon>Diphasiastrum</taxon>
    </lineage>
</organism>
<gene>
    <name evidence="1" type="ORF">O6H91_05G006800</name>
</gene>
<keyword evidence="2" id="KW-1185">Reference proteome</keyword>
<accession>A0ACC2DL20</accession>
<name>A0ACC2DL20_DIPCM</name>
<dbReference type="Proteomes" id="UP001162992">
    <property type="component" value="Chromosome 5"/>
</dbReference>
<evidence type="ECO:0000313" key="2">
    <source>
        <dbReference type="Proteomes" id="UP001162992"/>
    </source>
</evidence>
<reference evidence="2" key="1">
    <citation type="journal article" date="2024" name="Proc. Natl. Acad. Sci. U.S.A.">
        <title>Extraordinary preservation of gene collinearity over three hundred million years revealed in homosporous lycophytes.</title>
        <authorList>
            <person name="Li C."/>
            <person name="Wickell D."/>
            <person name="Kuo L.Y."/>
            <person name="Chen X."/>
            <person name="Nie B."/>
            <person name="Liao X."/>
            <person name="Peng D."/>
            <person name="Ji J."/>
            <person name="Jenkins J."/>
            <person name="Williams M."/>
            <person name="Shu S."/>
            <person name="Plott C."/>
            <person name="Barry K."/>
            <person name="Rajasekar S."/>
            <person name="Grimwood J."/>
            <person name="Han X."/>
            <person name="Sun S."/>
            <person name="Hou Z."/>
            <person name="He W."/>
            <person name="Dai G."/>
            <person name="Sun C."/>
            <person name="Schmutz J."/>
            <person name="Leebens-Mack J.H."/>
            <person name="Li F.W."/>
            <person name="Wang L."/>
        </authorList>
    </citation>
    <scope>NUCLEOTIDE SEQUENCE [LARGE SCALE GENOMIC DNA]</scope>
    <source>
        <strain evidence="2">cv. PW_Plant_1</strain>
    </source>
</reference>
<protein>
    <submittedName>
        <fullName evidence="1">Uncharacterized protein</fullName>
    </submittedName>
</protein>
<comment type="caution">
    <text evidence="1">The sequence shown here is derived from an EMBL/GenBank/DDBJ whole genome shotgun (WGS) entry which is preliminary data.</text>
</comment>
<proteinExistence type="predicted"/>